<dbReference type="Gene3D" id="1.10.287.950">
    <property type="entry name" value="Methyl-accepting chemotaxis protein"/>
    <property type="match status" value="1"/>
</dbReference>
<evidence type="ECO:0000256" key="3">
    <source>
        <dbReference type="PROSITE-ProRule" id="PRU00284"/>
    </source>
</evidence>
<sequence>MFFSRKVAGDYNYFSALNFSDIESNERFKEKLDFLAFSKNRRELVRYLRTIYENNRQEILDNLSDRLYDVHDFAQIAQKYPEVGGEKQLIDDYFKSLFEDELNLQYVFKRRKLSSILLSVGILPNQIIAIYMLINQLLIPLIVKELSRNPKNMLDVLLAFESLLNIDQQIIFETYIENQANSVVTGLGEIIKYNTQLVSIKELIEFQEVQQKEIVAANQSMQDLENSIEEIAVSVSDISAQTQTALCELNEDLASLKHITSLLQLTDESQKSMQVNIGLLVNHVNSVAKLMALIKAIADQTNLLALNATIEAARAGDAGKGFSVVAEEIRKLADDTKSSVLSIHADINELLLITADIQSITQQFAKDLHKGVVDTAMITETLTNLNDNIQQQGVRFGEIAETARNQAASANYISECNQNITESMAKSKEIVFQMGSSIYRLSNMIDDYRTKTISNNYIISQEDIIELAITDHLLWSWKIYNLLLGFEKMSAEEIASYQNCRLGKWYYGLGKTLLGDKVIFKELEEPHIRIHELAKKAVQAFNQGDKDQTEVYLREITLVSHNVVNKLQQLKALLVSEKQQYEH</sequence>
<dbReference type="InterPro" id="IPR039379">
    <property type="entry name" value="Protoglobin_sensor_dom"/>
</dbReference>
<dbReference type="GO" id="GO:0020037">
    <property type="term" value="F:heme binding"/>
    <property type="evidence" value="ECO:0007669"/>
    <property type="project" value="InterPro"/>
</dbReference>
<evidence type="ECO:0000313" key="6">
    <source>
        <dbReference type="EMBL" id="KOY81676.1"/>
    </source>
</evidence>
<dbReference type="SUPFAM" id="SSF46458">
    <property type="entry name" value="Globin-like"/>
    <property type="match status" value="1"/>
</dbReference>
<dbReference type="OrthoDB" id="266313at2"/>
<dbReference type="PANTHER" id="PTHR32089:SF112">
    <property type="entry name" value="LYSOZYME-LIKE PROTEIN-RELATED"/>
    <property type="match status" value="1"/>
</dbReference>
<dbReference type="RefSeq" id="WP_053995740.1">
    <property type="nucleotide sequence ID" value="NZ_LGCI01000009.1"/>
</dbReference>
<dbReference type="GO" id="GO:0016020">
    <property type="term" value="C:membrane"/>
    <property type="evidence" value="ECO:0007669"/>
    <property type="project" value="InterPro"/>
</dbReference>
<evidence type="ECO:0000256" key="2">
    <source>
        <dbReference type="ARBA" id="ARBA00029447"/>
    </source>
</evidence>
<evidence type="ECO:0000313" key="7">
    <source>
        <dbReference type="Proteomes" id="UP000037977"/>
    </source>
</evidence>
<dbReference type="AlphaFoldDB" id="A0A0M9DJG6"/>
<dbReference type="InterPro" id="IPR004090">
    <property type="entry name" value="Chemotax_Me-accpt_rcpt"/>
</dbReference>
<keyword evidence="7" id="KW-1185">Reference proteome</keyword>
<comment type="caution">
    <text evidence="6">The sequence shown here is derived from an EMBL/GenBank/DDBJ whole genome shotgun (WGS) entry which is preliminary data.</text>
</comment>
<dbReference type="Pfam" id="PF00015">
    <property type="entry name" value="MCPsignal"/>
    <property type="match status" value="1"/>
</dbReference>
<dbReference type="Pfam" id="PF13682">
    <property type="entry name" value="CZB"/>
    <property type="match status" value="1"/>
</dbReference>
<accession>A0A0M9DJG6</accession>
<comment type="similarity">
    <text evidence="2">Belongs to the methyl-accepting chemotaxis (MCP) protein family.</text>
</comment>
<proteinExistence type="inferred from homology"/>
<dbReference type="STRING" id="33935.ADM90_14595"/>
<dbReference type="PATRIC" id="fig|33935.3.peg.4941"/>
<dbReference type="CDD" id="cd01068">
    <property type="entry name" value="globin_sensor"/>
    <property type="match status" value="1"/>
</dbReference>
<keyword evidence="4" id="KW-1133">Transmembrane helix</keyword>
<dbReference type="PANTHER" id="PTHR32089">
    <property type="entry name" value="METHYL-ACCEPTING CHEMOTAXIS PROTEIN MCPB"/>
    <property type="match status" value="1"/>
</dbReference>
<dbReference type="Pfam" id="PF11563">
    <property type="entry name" value="Protoglobin"/>
    <property type="match status" value="1"/>
</dbReference>
<dbReference type="InterPro" id="IPR009050">
    <property type="entry name" value="Globin-like_sf"/>
</dbReference>
<keyword evidence="4" id="KW-0812">Transmembrane</keyword>
<organism evidence="6 7">
    <name type="scientific">Lysinibacillus macroides</name>
    <dbReference type="NCBI Taxonomy" id="33935"/>
    <lineage>
        <taxon>Bacteria</taxon>
        <taxon>Bacillati</taxon>
        <taxon>Bacillota</taxon>
        <taxon>Bacilli</taxon>
        <taxon>Bacillales</taxon>
        <taxon>Bacillaceae</taxon>
        <taxon>Lysinibacillus</taxon>
    </lineage>
</organism>
<name>A0A0M9DJG6_9BACI</name>
<dbReference type="PROSITE" id="PS50111">
    <property type="entry name" value="CHEMOTAXIS_TRANSDUC_2"/>
    <property type="match status" value="1"/>
</dbReference>
<evidence type="ECO:0000256" key="1">
    <source>
        <dbReference type="ARBA" id="ARBA00023224"/>
    </source>
</evidence>
<gene>
    <name evidence="6" type="ORF">ADM90_14595</name>
</gene>
<dbReference type="GO" id="GO:0006935">
    <property type="term" value="P:chemotaxis"/>
    <property type="evidence" value="ECO:0007669"/>
    <property type="project" value="InterPro"/>
</dbReference>
<dbReference type="PRINTS" id="PR00260">
    <property type="entry name" value="CHEMTRNSDUCR"/>
</dbReference>
<evidence type="ECO:0000259" key="5">
    <source>
        <dbReference type="PROSITE" id="PS50111"/>
    </source>
</evidence>
<dbReference type="GO" id="GO:0004888">
    <property type="term" value="F:transmembrane signaling receptor activity"/>
    <property type="evidence" value="ECO:0007669"/>
    <property type="project" value="InterPro"/>
</dbReference>
<dbReference type="SUPFAM" id="SSF58104">
    <property type="entry name" value="Methyl-accepting chemotaxis protein (MCP) signaling domain"/>
    <property type="match status" value="1"/>
</dbReference>
<evidence type="ECO:0000256" key="4">
    <source>
        <dbReference type="SAM" id="Phobius"/>
    </source>
</evidence>
<dbReference type="InterPro" id="IPR004089">
    <property type="entry name" value="MCPsignal_dom"/>
</dbReference>
<keyword evidence="4" id="KW-0472">Membrane</keyword>
<reference evidence="6 7" key="1">
    <citation type="submission" date="2015-07" db="EMBL/GenBank/DDBJ databases">
        <title>Genome sequencing project for genomic taxonomy and phylogenomics of Bacillus-like bacteria.</title>
        <authorList>
            <person name="Liu B."/>
            <person name="Wang J."/>
            <person name="Zhu Y."/>
            <person name="Liu G."/>
            <person name="Chen Q."/>
            <person name="Chen Z."/>
            <person name="Che J."/>
            <person name="Ge C."/>
            <person name="Shi H."/>
            <person name="Pan Z."/>
            <person name="Liu X."/>
        </authorList>
    </citation>
    <scope>NUCLEOTIDE SEQUENCE [LARGE SCALE GENOMIC DNA]</scope>
    <source>
        <strain evidence="6 7">DSM 54</strain>
    </source>
</reference>
<dbReference type="GO" id="GO:0007165">
    <property type="term" value="P:signal transduction"/>
    <property type="evidence" value="ECO:0007669"/>
    <property type="project" value="UniProtKB-KW"/>
</dbReference>
<dbReference type="InterPro" id="IPR012292">
    <property type="entry name" value="Globin/Proto"/>
</dbReference>
<dbReference type="SMART" id="SM00283">
    <property type="entry name" value="MA"/>
    <property type="match status" value="1"/>
</dbReference>
<dbReference type="Proteomes" id="UP000037977">
    <property type="component" value="Unassembled WGS sequence"/>
</dbReference>
<protein>
    <submittedName>
        <fullName evidence="6">Chemotaxis protein</fullName>
    </submittedName>
</protein>
<dbReference type="Gene3D" id="1.10.490.10">
    <property type="entry name" value="Globins"/>
    <property type="match status" value="1"/>
</dbReference>
<dbReference type="GO" id="GO:0019825">
    <property type="term" value="F:oxygen binding"/>
    <property type="evidence" value="ECO:0007669"/>
    <property type="project" value="InterPro"/>
</dbReference>
<dbReference type="InterPro" id="IPR044398">
    <property type="entry name" value="Globin-sensor_dom"/>
</dbReference>
<feature type="transmembrane region" description="Helical" evidence="4">
    <location>
        <begin position="113"/>
        <end position="134"/>
    </location>
</feature>
<dbReference type="InterPro" id="IPR025991">
    <property type="entry name" value="Chemoreceptor_zinc-bind_dom"/>
</dbReference>
<dbReference type="Gene3D" id="1.20.120.30">
    <property type="entry name" value="Aspartate receptor, ligand-binding domain"/>
    <property type="match status" value="1"/>
</dbReference>
<keyword evidence="1 3" id="KW-0807">Transducer</keyword>
<dbReference type="EMBL" id="LGCI01000009">
    <property type="protein sequence ID" value="KOY81676.1"/>
    <property type="molecule type" value="Genomic_DNA"/>
</dbReference>
<feature type="domain" description="Methyl-accepting transducer" evidence="5">
    <location>
        <begin position="199"/>
        <end position="421"/>
    </location>
</feature>